<keyword evidence="9" id="KW-0413">Isomerase</keyword>
<dbReference type="Gene3D" id="3.40.50.720">
    <property type="entry name" value="NAD(P)-binding Rossmann-like Domain"/>
    <property type="match status" value="1"/>
</dbReference>
<name>A0A1U9K5Z0_9BACL</name>
<protein>
    <recommendedName>
        <fullName evidence="6">UDP-glucose 4-epimerase</fullName>
        <ecNumber evidence="5">5.1.3.2</ecNumber>
    </recommendedName>
    <alternativeName>
        <fullName evidence="11">Galactowaldenase</fullName>
    </alternativeName>
    <alternativeName>
        <fullName evidence="10">UDP-galactose 4-epimerase</fullName>
    </alternativeName>
</protein>
<keyword evidence="8" id="KW-0299">Galactose metabolism</keyword>
<evidence type="ECO:0000256" key="6">
    <source>
        <dbReference type="ARBA" id="ARBA00018569"/>
    </source>
</evidence>
<evidence type="ECO:0000256" key="9">
    <source>
        <dbReference type="ARBA" id="ARBA00023235"/>
    </source>
</evidence>
<evidence type="ECO:0000256" key="2">
    <source>
        <dbReference type="ARBA" id="ARBA00001911"/>
    </source>
</evidence>
<dbReference type="KEGG" id="ntr:B0W44_06155"/>
<dbReference type="SUPFAM" id="SSF51735">
    <property type="entry name" value="NAD(P)-binding Rossmann-fold domains"/>
    <property type="match status" value="1"/>
</dbReference>
<dbReference type="RefSeq" id="WP_077719286.1">
    <property type="nucleotide sequence ID" value="NZ_CP019699.1"/>
</dbReference>
<evidence type="ECO:0000256" key="8">
    <source>
        <dbReference type="ARBA" id="ARBA00023144"/>
    </source>
</evidence>
<feature type="domain" description="NAD-dependent epimerase/dehydratase" evidence="12">
    <location>
        <begin position="3"/>
        <end position="208"/>
    </location>
</feature>
<dbReference type="GO" id="GO:0005829">
    <property type="term" value="C:cytosol"/>
    <property type="evidence" value="ECO:0007669"/>
    <property type="project" value="TreeGrafter"/>
</dbReference>
<accession>A0A1U9K5Z0</accession>
<dbReference type="EC" id="5.1.3.2" evidence="5"/>
<dbReference type="PANTHER" id="PTHR43725:SF47">
    <property type="entry name" value="UDP-GLUCOSE 4-EPIMERASE"/>
    <property type="match status" value="1"/>
</dbReference>
<dbReference type="InterPro" id="IPR001509">
    <property type="entry name" value="Epimerase_deHydtase"/>
</dbReference>
<evidence type="ECO:0000313" key="14">
    <source>
        <dbReference type="Proteomes" id="UP000188603"/>
    </source>
</evidence>
<evidence type="ECO:0000259" key="12">
    <source>
        <dbReference type="Pfam" id="PF01370"/>
    </source>
</evidence>
<keyword evidence="8" id="KW-0119">Carbohydrate metabolism</keyword>
<comment type="pathway">
    <text evidence="3">Carbohydrate metabolism; galactose metabolism.</text>
</comment>
<comment type="cofactor">
    <cofactor evidence="2">
        <name>NAD(+)</name>
        <dbReference type="ChEBI" id="CHEBI:57540"/>
    </cofactor>
</comment>
<keyword evidence="14" id="KW-1185">Reference proteome</keyword>
<evidence type="ECO:0000313" key="13">
    <source>
        <dbReference type="EMBL" id="AQS55432.1"/>
    </source>
</evidence>
<dbReference type="PANTHER" id="PTHR43725">
    <property type="entry name" value="UDP-GLUCOSE 4-EPIMERASE"/>
    <property type="match status" value="1"/>
</dbReference>
<dbReference type="InterPro" id="IPR036291">
    <property type="entry name" value="NAD(P)-bd_dom_sf"/>
</dbReference>
<evidence type="ECO:0000256" key="3">
    <source>
        <dbReference type="ARBA" id="ARBA00004947"/>
    </source>
</evidence>
<dbReference type="AlphaFoldDB" id="A0A1U9K5Z0"/>
<evidence type="ECO:0000256" key="10">
    <source>
        <dbReference type="ARBA" id="ARBA00031367"/>
    </source>
</evidence>
<dbReference type="OrthoDB" id="9809586at2"/>
<keyword evidence="7" id="KW-0520">NAD</keyword>
<organism evidence="13 14">
    <name type="scientific">Novibacillus thermophilus</name>
    <dbReference type="NCBI Taxonomy" id="1471761"/>
    <lineage>
        <taxon>Bacteria</taxon>
        <taxon>Bacillati</taxon>
        <taxon>Bacillota</taxon>
        <taxon>Bacilli</taxon>
        <taxon>Bacillales</taxon>
        <taxon>Thermoactinomycetaceae</taxon>
        <taxon>Novibacillus</taxon>
    </lineage>
</organism>
<proteinExistence type="inferred from homology"/>
<dbReference type="GO" id="GO:0006012">
    <property type="term" value="P:galactose metabolic process"/>
    <property type="evidence" value="ECO:0007669"/>
    <property type="project" value="UniProtKB-KW"/>
</dbReference>
<evidence type="ECO:0000256" key="5">
    <source>
        <dbReference type="ARBA" id="ARBA00013189"/>
    </source>
</evidence>
<dbReference type="EMBL" id="CP019699">
    <property type="protein sequence ID" value="AQS55432.1"/>
    <property type="molecule type" value="Genomic_DNA"/>
</dbReference>
<dbReference type="STRING" id="1471761.B0W44_06155"/>
<evidence type="ECO:0000256" key="1">
    <source>
        <dbReference type="ARBA" id="ARBA00000083"/>
    </source>
</evidence>
<sequence>MKVLVLGGTRFFGKRLVTRAVESGWDVVVATRGHSFAQLPQGVHHVLVDRHDIQSMGQAFRDQTFDVVFDQVGYSPDDARLSCQLFRGNVGRYVFTSSASVYEPQMIPLKEEHFDPRTLAIRYGGQSELTYPEGKRLAEAVFFQQATFPVVAVRFPIVIGEDDYTGRFRFHVERIQQGKPIGIPGKAAKMSFISADEAGAFLHWLATSDLRGPVNAASHIPLSATEVMDIIAEEVGQPPVISTSTREGERSPYFISENWTLNLTKAVEHGYRFTNSKEWLPEVTRKCMT</sequence>
<dbReference type="Proteomes" id="UP000188603">
    <property type="component" value="Chromosome"/>
</dbReference>
<dbReference type="Pfam" id="PF01370">
    <property type="entry name" value="Epimerase"/>
    <property type="match status" value="1"/>
</dbReference>
<dbReference type="GO" id="GO:0003978">
    <property type="term" value="F:UDP-glucose 4-epimerase activity"/>
    <property type="evidence" value="ECO:0007669"/>
    <property type="project" value="UniProtKB-EC"/>
</dbReference>
<evidence type="ECO:0000256" key="11">
    <source>
        <dbReference type="ARBA" id="ARBA00033067"/>
    </source>
</evidence>
<gene>
    <name evidence="13" type="ORF">B0W44_06155</name>
</gene>
<comment type="catalytic activity">
    <reaction evidence="1">
        <text>UDP-alpha-D-glucose = UDP-alpha-D-galactose</text>
        <dbReference type="Rhea" id="RHEA:22168"/>
        <dbReference type="ChEBI" id="CHEBI:58885"/>
        <dbReference type="ChEBI" id="CHEBI:66914"/>
        <dbReference type="EC" id="5.1.3.2"/>
    </reaction>
</comment>
<evidence type="ECO:0000256" key="4">
    <source>
        <dbReference type="ARBA" id="ARBA00007637"/>
    </source>
</evidence>
<evidence type="ECO:0000256" key="7">
    <source>
        <dbReference type="ARBA" id="ARBA00023027"/>
    </source>
</evidence>
<reference evidence="13 14" key="1">
    <citation type="journal article" date="2015" name="Int. J. Syst. Evol. Microbiol.">
        <title>Novibacillus thermophilus gen. nov., sp. nov., a Gram-staining-negative and moderately thermophilic member of the family Thermoactinomycetaceae.</title>
        <authorList>
            <person name="Yang G."/>
            <person name="Chen J."/>
            <person name="Zhou S."/>
        </authorList>
    </citation>
    <scope>NUCLEOTIDE SEQUENCE [LARGE SCALE GENOMIC DNA]</scope>
    <source>
        <strain evidence="13 14">SG-1</strain>
    </source>
</reference>
<comment type="similarity">
    <text evidence="4">Belongs to the NAD(P)-dependent epimerase/dehydratase family.</text>
</comment>